<comment type="caution">
    <text evidence="4">The sequence shown here is derived from an EMBL/GenBank/DDBJ whole genome shotgun (WGS) entry which is preliminary data.</text>
</comment>
<protein>
    <submittedName>
        <fullName evidence="4">ANK</fullName>
    </submittedName>
</protein>
<dbReference type="EMBL" id="CAICTM010000661">
    <property type="protein sequence ID" value="CAB9514574.1"/>
    <property type="molecule type" value="Genomic_DNA"/>
</dbReference>
<dbReference type="PROSITE" id="PS50297">
    <property type="entry name" value="ANK_REP_REGION"/>
    <property type="match status" value="3"/>
</dbReference>
<feature type="repeat" description="ANK" evidence="3">
    <location>
        <begin position="399"/>
        <end position="422"/>
    </location>
</feature>
<gene>
    <name evidence="4" type="ORF">SEMRO_662_G183290.1</name>
</gene>
<dbReference type="PANTHER" id="PTHR24198">
    <property type="entry name" value="ANKYRIN REPEAT AND PROTEIN KINASE DOMAIN-CONTAINING PROTEIN"/>
    <property type="match status" value="1"/>
</dbReference>
<feature type="repeat" description="ANK" evidence="3">
    <location>
        <begin position="258"/>
        <end position="291"/>
    </location>
</feature>
<keyword evidence="1" id="KW-0677">Repeat</keyword>
<dbReference type="AlphaFoldDB" id="A0A9N8E8E4"/>
<dbReference type="InterPro" id="IPR036770">
    <property type="entry name" value="Ankyrin_rpt-contain_sf"/>
</dbReference>
<proteinExistence type="predicted"/>
<reference evidence="4" key="1">
    <citation type="submission" date="2020-06" db="EMBL/GenBank/DDBJ databases">
        <authorList>
            <consortium name="Plant Systems Biology data submission"/>
        </authorList>
    </citation>
    <scope>NUCLEOTIDE SEQUENCE</scope>
    <source>
        <strain evidence="4">D6</strain>
    </source>
</reference>
<evidence type="ECO:0000256" key="2">
    <source>
        <dbReference type="ARBA" id="ARBA00023043"/>
    </source>
</evidence>
<dbReference type="PROSITE" id="PS50088">
    <property type="entry name" value="ANK_REPEAT"/>
    <property type="match status" value="3"/>
</dbReference>
<dbReference type="OrthoDB" id="204376at2759"/>
<name>A0A9N8E8E4_9STRA</name>
<evidence type="ECO:0000256" key="1">
    <source>
        <dbReference type="ARBA" id="ARBA00022737"/>
    </source>
</evidence>
<evidence type="ECO:0000256" key="3">
    <source>
        <dbReference type="PROSITE-ProRule" id="PRU00023"/>
    </source>
</evidence>
<accession>A0A9N8E8E4</accession>
<evidence type="ECO:0000313" key="5">
    <source>
        <dbReference type="Proteomes" id="UP001153069"/>
    </source>
</evidence>
<dbReference type="Gene3D" id="1.25.40.20">
    <property type="entry name" value="Ankyrin repeat-containing domain"/>
    <property type="match status" value="4"/>
</dbReference>
<dbReference type="Pfam" id="PF12796">
    <property type="entry name" value="Ank_2"/>
    <property type="match status" value="2"/>
</dbReference>
<sequence length="641" mass="70119">MTVPHSNLLIQKTASGQWRFTHKPTEEDPEEKKWQFGRFPRYGGGGHVHLVDHKGNELAAAIQLFASMPGFDTHASRSTAGMCWHGATFGFFHKHFAVVYPWWAGRPMVVDLKRLLAVTDYDFQEIQEVFKQHIRQGIQKIKDMLGRGESPRKTMDACSDPYAAPASYLHHAGRLQMRDLEQSMRKLKRVPKVNSGDGDIKIAAAVALKRLGFDEEQQFLDAAADGDVDTIRALLPKVDVNWQVQKCVDRANYCDMNGGETALHLAAKGGHTEVVRLLLEEKGIKIDIRDRGGQTPLFLAANKDIMIKLLDHAVATGVLLGGRRGFLHSTNYKSRNVLHVNCIAGNIPIVEELLQRGLDPKETGHDGVTCLHLACGAGHLELVHMLLKAKAHVDKKARTNKTPLYFAVAGGHADVVKALLEHKGLDVGVCPKESGAYSARTLDPALCVASKRGDIKMVKMLLDYPGLDAASVEAALSAAVELRHPDVVELLFDSGKVGSPALETALVVATKESNKDMASLLLTHTLADTRCIGPALVTASEKGNVEMVSFLLQQTRMDPVFCVPRALDVACCNNDPKVAKLLLDTIEVKIWEGSGRALYHALRNDHRELFGLLLENGADVGYKSGMAGRFCTLPSIKATSA</sequence>
<keyword evidence="2 3" id="KW-0040">ANK repeat</keyword>
<dbReference type="PANTHER" id="PTHR24198:SF165">
    <property type="entry name" value="ANKYRIN REPEAT-CONTAINING PROTEIN-RELATED"/>
    <property type="match status" value="1"/>
</dbReference>
<dbReference type="SMART" id="SM00248">
    <property type="entry name" value="ANK"/>
    <property type="match status" value="10"/>
</dbReference>
<feature type="repeat" description="ANK" evidence="3">
    <location>
        <begin position="366"/>
        <end position="398"/>
    </location>
</feature>
<dbReference type="InterPro" id="IPR002110">
    <property type="entry name" value="Ankyrin_rpt"/>
</dbReference>
<keyword evidence="5" id="KW-1185">Reference proteome</keyword>
<organism evidence="4 5">
    <name type="scientific">Seminavis robusta</name>
    <dbReference type="NCBI Taxonomy" id="568900"/>
    <lineage>
        <taxon>Eukaryota</taxon>
        <taxon>Sar</taxon>
        <taxon>Stramenopiles</taxon>
        <taxon>Ochrophyta</taxon>
        <taxon>Bacillariophyta</taxon>
        <taxon>Bacillariophyceae</taxon>
        <taxon>Bacillariophycidae</taxon>
        <taxon>Naviculales</taxon>
        <taxon>Naviculaceae</taxon>
        <taxon>Seminavis</taxon>
    </lineage>
</organism>
<evidence type="ECO:0000313" key="4">
    <source>
        <dbReference type="EMBL" id="CAB9514574.1"/>
    </source>
</evidence>
<dbReference type="SUPFAM" id="SSF48403">
    <property type="entry name" value="Ankyrin repeat"/>
    <property type="match status" value="1"/>
</dbReference>
<dbReference type="PRINTS" id="PR01415">
    <property type="entry name" value="ANKYRIN"/>
</dbReference>
<dbReference type="Proteomes" id="UP001153069">
    <property type="component" value="Unassembled WGS sequence"/>
</dbReference>